<feature type="transmembrane region" description="Helical" evidence="1">
    <location>
        <begin position="12"/>
        <end position="31"/>
    </location>
</feature>
<reference evidence="2 3" key="1">
    <citation type="submission" date="2016-11" db="EMBL/GenBank/DDBJ databases">
        <authorList>
            <person name="Manzoor S."/>
        </authorList>
    </citation>
    <scope>NUCLEOTIDE SEQUENCE [LARGE SCALE GENOMIC DNA]</scope>
    <source>
        <strain evidence="2">Clostridium ultunense strain Esp</strain>
    </source>
</reference>
<evidence type="ECO:0000256" key="1">
    <source>
        <dbReference type="SAM" id="Phobius"/>
    </source>
</evidence>
<keyword evidence="3" id="KW-1185">Reference proteome</keyword>
<name>A0A1M4PJR8_9FIRM</name>
<proteinExistence type="predicted"/>
<protein>
    <submittedName>
        <fullName evidence="2">Uncharacterized protein</fullName>
    </submittedName>
</protein>
<keyword evidence="1" id="KW-0812">Transmembrane</keyword>
<sequence>MLGALVIVPAYPYGIVFLFGCLAPYIIFMYGQEINDIYYISLPYETPFS</sequence>
<evidence type="ECO:0000313" key="2">
    <source>
        <dbReference type="EMBL" id="SHD75667.1"/>
    </source>
</evidence>
<organism evidence="2 3">
    <name type="scientific">[Clostridium] ultunense Esp</name>
    <dbReference type="NCBI Taxonomy" id="1288971"/>
    <lineage>
        <taxon>Bacteria</taxon>
        <taxon>Bacillati</taxon>
        <taxon>Bacillota</taxon>
        <taxon>Tissierellia</taxon>
        <taxon>Tissierellales</taxon>
        <taxon>Tepidimicrobiaceae</taxon>
        <taxon>Schnuerera</taxon>
    </lineage>
</organism>
<dbReference type="AlphaFoldDB" id="A0A1M4PJR8"/>
<keyword evidence="1" id="KW-0472">Membrane</keyword>
<dbReference type="EMBL" id="LT669839">
    <property type="protein sequence ID" value="SHD75667.1"/>
    <property type="molecule type" value="Genomic_DNA"/>
</dbReference>
<evidence type="ECO:0000313" key="3">
    <source>
        <dbReference type="Proteomes" id="UP000245423"/>
    </source>
</evidence>
<keyword evidence="1" id="KW-1133">Transmembrane helix</keyword>
<gene>
    <name evidence="2" type="ORF">CUESP1_0272</name>
</gene>
<accession>A0A1M4PJR8</accession>
<dbReference type="Proteomes" id="UP000245423">
    <property type="component" value="Chromosome 1"/>
</dbReference>